<dbReference type="PROSITE" id="PS51257">
    <property type="entry name" value="PROKAR_LIPOPROTEIN"/>
    <property type="match status" value="1"/>
</dbReference>
<organism evidence="2 3">
    <name type="scientific">Neptunomonas phycophila</name>
    <dbReference type="NCBI Taxonomy" id="1572645"/>
    <lineage>
        <taxon>Bacteria</taxon>
        <taxon>Pseudomonadati</taxon>
        <taxon>Pseudomonadota</taxon>
        <taxon>Gammaproteobacteria</taxon>
        <taxon>Oceanospirillales</taxon>
        <taxon>Oceanospirillaceae</taxon>
        <taxon>Neptunomonas</taxon>
    </lineage>
</organism>
<proteinExistence type="predicted"/>
<dbReference type="RefSeq" id="WP_303551483.1">
    <property type="nucleotide sequence ID" value="NZ_JAUOPG010000009.1"/>
</dbReference>
<protein>
    <submittedName>
        <fullName evidence="2">Uncharacterized protein</fullName>
    </submittedName>
</protein>
<feature type="chain" id="PRO_5043331050" evidence="1">
    <location>
        <begin position="21"/>
        <end position="282"/>
    </location>
</feature>
<gene>
    <name evidence="2" type="ORF">Q4490_14090</name>
</gene>
<evidence type="ECO:0000313" key="3">
    <source>
        <dbReference type="Proteomes" id="UP001169862"/>
    </source>
</evidence>
<reference evidence="2" key="1">
    <citation type="submission" date="2023-07" db="EMBL/GenBank/DDBJ databases">
        <title>Genome content predicts the carbon catabolic preferences of heterotrophic bacteria.</title>
        <authorList>
            <person name="Gralka M."/>
        </authorList>
    </citation>
    <scope>NUCLEOTIDE SEQUENCE</scope>
    <source>
        <strain evidence="2">I2M16</strain>
    </source>
</reference>
<dbReference type="Proteomes" id="UP001169862">
    <property type="component" value="Unassembled WGS sequence"/>
</dbReference>
<accession>A0AAW7XKE8</accession>
<sequence>MRHLSLLVFLCLLLAGCSSSGLRSSVADEHLPICLAPPLPFQPTSPHVSATQNTIMVHPGLLLLVDWGGQRALDVGHSLVEQGYAERILEVRSRMKAPMLEQMLKDGGGDYVGIHYSMGGAPKVLKAAVDAAAQVSSEHGVDTQYSAIMVDPFALGLLEKRINPDSAHLKQVFVILSNRYMPLRPDPSLLSSRVMQHPKFHFIFAEEYGVRWNHFTFLTDVKNDQRSTQNAQRGREIFEQVLQGAFEGVSSDVIASNLQHLRLRYARQDGRSLIPGLCRLDS</sequence>
<dbReference type="AlphaFoldDB" id="A0AAW7XKE8"/>
<keyword evidence="1" id="KW-0732">Signal</keyword>
<comment type="caution">
    <text evidence="2">The sequence shown here is derived from an EMBL/GenBank/DDBJ whole genome shotgun (WGS) entry which is preliminary data.</text>
</comment>
<feature type="signal peptide" evidence="1">
    <location>
        <begin position="1"/>
        <end position="20"/>
    </location>
</feature>
<name>A0AAW7XKE8_9GAMM</name>
<evidence type="ECO:0000313" key="2">
    <source>
        <dbReference type="EMBL" id="MDO6454701.1"/>
    </source>
</evidence>
<dbReference type="EMBL" id="JAUOPG010000009">
    <property type="protein sequence ID" value="MDO6454701.1"/>
    <property type="molecule type" value="Genomic_DNA"/>
</dbReference>
<evidence type="ECO:0000256" key="1">
    <source>
        <dbReference type="SAM" id="SignalP"/>
    </source>
</evidence>